<name>A0A3N0HYC6_9FIRM</name>
<evidence type="ECO:0000256" key="4">
    <source>
        <dbReference type="ARBA" id="ARBA00005517"/>
    </source>
</evidence>
<comment type="pathway">
    <text evidence="3">Amino-acid biosynthesis; L-threonine biosynthesis; L-threonine from L-aspartate: step 5/5.</text>
</comment>
<evidence type="ECO:0000256" key="7">
    <source>
        <dbReference type="ARBA" id="ARBA00022605"/>
    </source>
</evidence>
<evidence type="ECO:0000256" key="9">
    <source>
        <dbReference type="ARBA" id="ARBA00022898"/>
    </source>
</evidence>
<dbReference type="SUPFAM" id="SSF53686">
    <property type="entry name" value="Tryptophan synthase beta subunit-like PLP-dependent enzymes"/>
    <property type="match status" value="1"/>
</dbReference>
<dbReference type="UniPathway" id="UPA00050">
    <property type="reaction ID" value="UER00065"/>
</dbReference>
<feature type="domain" description="Tryptophan synthase beta chain-like PALP" evidence="13">
    <location>
        <begin position="90"/>
        <end position="324"/>
    </location>
</feature>
<dbReference type="GO" id="GO:0005737">
    <property type="term" value="C:cytoplasm"/>
    <property type="evidence" value="ECO:0007669"/>
    <property type="project" value="TreeGrafter"/>
</dbReference>
<evidence type="ECO:0000256" key="12">
    <source>
        <dbReference type="PIRSR" id="PIRSR604450-51"/>
    </source>
</evidence>
<comment type="caution">
    <text evidence="15">The sequence shown here is derived from an EMBL/GenBank/DDBJ whole genome shotgun (WGS) entry which is preliminary data.</text>
</comment>
<dbReference type="Pfam" id="PF14821">
    <property type="entry name" value="Thr_synth_N"/>
    <property type="match status" value="1"/>
</dbReference>
<keyword evidence="8" id="KW-0791">Threonine biosynthesis</keyword>
<dbReference type="GO" id="GO:0030170">
    <property type="term" value="F:pyridoxal phosphate binding"/>
    <property type="evidence" value="ECO:0007669"/>
    <property type="project" value="InterPro"/>
</dbReference>
<feature type="modified residue" description="N6-(pyridoxal phosphate)lysine" evidence="12">
    <location>
        <position position="112"/>
    </location>
</feature>
<dbReference type="EC" id="4.2.3.1" evidence="5 11"/>
<dbReference type="InterPro" id="IPR037158">
    <property type="entry name" value="Thr_synth_N_sf"/>
</dbReference>
<dbReference type="PANTHER" id="PTHR43515:SF1">
    <property type="entry name" value="THREONINE SYNTHASE-LIKE 1"/>
    <property type="match status" value="1"/>
</dbReference>
<comment type="cofactor">
    <cofactor evidence="1 12">
        <name>pyridoxal 5'-phosphate</name>
        <dbReference type="ChEBI" id="CHEBI:597326"/>
    </cofactor>
</comment>
<dbReference type="GO" id="GO:0009088">
    <property type="term" value="P:threonine biosynthetic process"/>
    <property type="evidence" value="ECO:0007669"/>
    <property type="project" value="UniProtKB-UniRule"/>
</dbReference>
<keyword evidence="16" id="KW-1185">Reference proteome</keyword>
<dbReference type="NCBIfam" id="TIGR00260">
    <property type="entry name" value="thrC"/>
    <property type="match status" value="1"/>
</dbReference>
<reference evidence="15 16" key="1">
    <citation type="submission" date="2018-11" db="EMBL/GenBank/DDBJ databases">
        <title>Clostridium sp. nov., a member of the family Erysipelotrichaceae isolated from pig faeces.</title>
        <authorList>
            <person name="Chang Y.-H."/>
        </authorList>
    </citation>
    <scope>NUCLEOTIDE SEQUENCE [LARGE SCALE GENOMIC DNA]</scope>
    <source>
        <strain evidence="15 16">YH-panp20</strain>
    </source>
</reference>
<dbReference type="Pfam" id="PF00291">
    <property type="entry name" value="PALP"/>
    <property type="match status" value="1"/>
</dbReference>
<evidence type="ECO:0000313" key="16">
    <source>
        <dbReference type="Proteomes" id="UP000276568"/>
    </source>
</evidence>
<evidence type="ECO:0000259" key="14">
    <source>
        <dbReference type="Pfam" id="PF14821"/>
    </source>
</evidence>
<evidence type="ECO:0000256" key="2">
    <source>
        <dbReference type="ARBA" id="ARBA00003648"/>
    </source>
</evidence>
<keyword evidence="7" id="KW-0028">Amino-acid biosynthesis</keyword>
<feature type="domain" description="Threonine synthase N-terminal" evidence="14">
    <location>
        <begin position="5"/>
        <end position="80"/>
    </location>
</feature>
<dbReference type="InterPro" id="IPR001926">
    <property type="entry name" value="TrpB-like_PALP"/>
</dbReference>
<dbReference type="Gene3D" id="3.90.1380.10">
    <property type="entry name" value="Threonine synthase, N-terminal domain"/>
    <property type="match status" value="1"/>
</dbReference>
<dbReference type="OrthoDB" id="9763107at2"/>
<evidence type="ECO:0000256" key="10">
    <source>
        <dbReference type="ARBA" id="ARBA00049144"/>
    </source>
</evidence>
<protein>
    <recommendedName>
        <fullName evidence="6 11">Threonine synthase</fullName>
        <ecNumber evidence="5 11">4.2.3.1</ecNumber>
    </recommendedName>
</protein>
<evidence type="ECO:0000256" key="6">
    <source>
        <dbReference type="ARBA" id="ARBA00018679"/>
    </source>
</evidence>
<dbReference type="InterPro" id="IPR036052">
    <property type="entry name" value="TrpB-like_PALP_sf"/>
</dbReference>
<evidence type="ECO:0000256" key="3">
    <source>
        <dbReference type="ARBA" id="ARBA00004979"/>
    </source>
</evidence>
<keyword evidence="9 12" id="KW-0663">Pyridoxal phosphate</keyword>
<dbReference type="GO" id="GO:0004795">
    <property type="term" value="F:threonine synthase activity"/>
    <property type="evidence" value="ECO:0007669"/>
    <property type="project" value="UniProtKB-UniRule"/>
</dbReference>
<sequence>MHEVYESTRNRDRKITSKQAIFEGISPDGGLYVWPDLAQVQLDLTTICKQSYKENAVYILSHLLPDFTKEELEQCVANAYGNTFSLPDITPLRKVGDVYVLELFHGPTSAFKDVALTLLPQLMSVALQSAHQKALILTATSGDTGKAALAGFQDVKDTGIVVFYPDHKVSQVQYRQMVTQRGKNVKVYGVKGNFDDAQSKVKELFLDEDLREIAAKHHVRLTSANSINIGRLVPQIVYYFEAYKQLVNRGVIQLGDKISYSVPTGNFGDVLAGYYGYLMGLPVEKFYVASNANHVLTDFLTTGVYDRNREFIQTISPSMDILISSNLERLLYYMSDCDADFVKGCMDELAQTGKYQIPAEMLKKIQSLFDCGYIDDAQTKAVIGKTYKETNEILDPHSAIGYEIGKEAKERPMVSLATASPYKFAQDVLASIGVTEEDPMQAMKKLEEYAHEKTPKGLAELDDLPILHKDVIAIDEMKQDVANYIEELFHD</sequence>
<proteinExistence type="inferred from homology"/>
<keyword evidence="15" id="KW-0456">Lyase</keyword>
<comment type="function">
    <text evidence="2">Catalyzes the gamma-elimination of phosphate from L-phosphohomoserine and the beta-addition of water to produce L-threonine.</text>
</comment>
<comment type="similarity">
    <text evidence="4">Belongs to the threonine synthase family.</text>
</comment>
<dbReference type="RefSeq" id="WP_128520777.1">
    <property type="nucleotide sequence ID" value="NZ_RJQC01000003.1"/>
</dbReference>
<dbReference type="CDD" id="cd01560">
    <property type="entry name" value="Thr-synth_2"/>
    <property type="match status" value="1"/>
</dbReference>
<dbReference type="AlphaFoldDB" id="A0A3N0HYC6"/>
<evidence type="ECO:0000256" key="5">
    <source>
        <dbReference type="ARBA" id="ARBA00013028"/>
    </source>
</evidence>
<dbReference type="PANTHER" id="PTHR43515">
    <property type="entry name" value="THREONINE SYNTHASE-LIKE 1"/>
    <property type="match status" value="1"/>
</dbReference>
<gene>
    <name evidence="15" type="ORF">EDX97_08755</name>
</gene>
<dbReference type="InterPro" id="IPR000634">
    <property type="entry name" value="Ser/Thr_deHydtase_PyrdxlP-BS"/>
</dbReference>
<evidence type="ECO:0000256" key="8">
    <source>
        <dbReference type="ARBA" id="ARBA00022697"/>
    </source>
</evidence>
<evidence type="ECO:0000259" key="13">
    <source>
        <dbReference type="Pfam" id="PF00291"/>
    </source>
</evidence>
<dbReference type="InterPro" id="IPR029144">
    <property type="entry name" value="Thr_synth_N"/>
</dbReference>
<comment type="catalytic activity">
    <reaction evidence="10">
        <text>O-phospho-L-homoserine + H2O = L-threonine + phosphate</text>
        <dbReference type="Rhea" id="RHEA:10840"/>
        <dbReference type="ChEBI" id="CHEBI:15377"/>
        <dbReference type="ChEBI" id="CHEBI:43474"/>
        <dbReference type="ChEBI" id="CHEBI:57590"/>
        <dbReference type="ChEBI" id="CHEBI:57926"/>
        <dbReference type="EC" id="4.2.3.1"/>
    </reaction>
</comment>
<dbReference type="Gene3D" id="3.40.50.1100">
    <property type="match status" value="2"/>
</dbReference>
<dbReference type="InterPro" id="IPR004450">
    <property type="entry name" value="Thr_synthase-like"/>
</dbReference>
<organism evidence="15 16">
    <name type="scientific">Absicoccus porci</name>
    <dbReference type="NCBI Taxonomy" id="2486576"/>
    <lineage>
        <taxon>Bacteria</taxon>
        <taxon>Bacillati</taxon>
        <taxon>Bacillota</taxon>
        <taxon>Erysipelotrichia</taxon>
        <taxon>Erysipelotrichales</taxon>
        <taxon>Erysipelotrichaceae</taxon>
        <taxon>Absicoccus</taxon>
    </lineage>
</organism>
<dbReference type="EMBL" id="RJQC01000003">
    <property type="protein sequence ID" value="RNM29714.1"/>
    <property type="molecule type" value="Genomic_DNA"/>
</dbReference>
<evidence type="ECO:0000313" key="15">
    <source>
        <dbReference type="EMBL" id="RNM29714.1"/>
    </source>
</evidence>
<accession>A0A3N0HYC6</accession>
<evidence type="ECO:0000256" key="1">
    <source>
        <dbReference type="ARBA" id="ARBA00001933"/>
    </source>
</evidence>
<evidence type="ECO:0000256" key="11">
    <source>
        <dbReference type="NCBIfam" id="TIGR00260"/>
    </source>
</evidence>
<dbReference type="Proteomes" id="UP000276568">
    <property type="component" value="Unassembled WGS sequence"/>
</dbReference>
<dbReference type="Pfam" id="PF24857">
    <property type="entry name" value="THR4_C"/>
    <property type="match status" value="1"/>
</dbReference>
<dbReference type="PROSITE" id="PS00165">
    <property type="entry name" value="DEHYDRATASE_SER_THR"/>
    <property type="match status" value="1"/>
</dbReference>